<evidence type="ECO:0000313" key="2">
    <source>
        <dbReference type="EMBL" id="MXP26805.1"/>
    </source>
</evidence>
<comment type="caution">
    <text evidence="2">The sequence shown here is derived from an EMBL/GenBank/DDBJ whole genome shotgun (WGS) entry which is preliminary data.</text>
</comment>
<reference evidence="2 3" key="1">
    <citation type="submission" date="2019-12" db="EMBL/GenBank/DDBJ databases">
        <title>Genomic-based taxomic classification of the family Erythrobacteraceae.</title>
        <authorList>
            <person name="Xu L."/>
        </authorList>
    </citation>
    <scope>NUCLEOTIDE SEQUENCE [LARGE SCALE GENOMIC DNA]</scope>
    <source>
        <strain evidence="2 3">DSM 18604</strain>
    </source>
</reference>
<gene>
    <name evidence="2" type="ORF">GRI39_12260</name>
</gene>
<feature type="compositionally biased region" description="Polar residues" evidence="1">
    <location>
        <begin position="1"/>
        <end position="12"/>
    </location>
</feature>
<protein>
    <submittedName>
        <fullName evidence="2">Uncharacterized protein</fullName>
    </submittedName>
</protein>
<accession>A0A845ADD7</accession>
<dbReference type="AlphaFoldDB" id="A0A845ADD7"/>
<evidence type="ECO:0000313" key="3">
    <source>
        <dbReference type="Proteomes" id="UP000460561"/>
    </source>
</evidence>
<sequence>MATIITRTNPKTGKTERPYRDKQGHFVLGDPAFGSELHHRKNAVLTTEYDEALRLVRKGFSIRMSAGDGTPPSLISAGKLTLTEVNAPSAGDIPAEGPQTPFSRDDVMQDLRKALVAEAAMIAHWGSYEAAEAFLGFPSSDNAGEPYDDADPSQVDLSRFRSTPLIEASYDWAFQTGKPEAFRPESWDDLGSLMDGASAGTVSTTSPMGNAESPLRVTIGTAFARWKFEFETWLPLSVRELAYLAQMNEVAARNALAKAGIKGRGGIENDVARSWLAERQKFVPTRTELLPLTS</sequence>
<feature type="compositionally biased region" description="Basic and acidic residues" evidence="1">
    <location>
        <begin position="13"/>
        <end position="22"/>
    </location>
</feature>
<proteinExistence type="predicted"/>
<dbReference type="OrthoDB" id="8450244at2"/>
<organism evidence="2 3">
    <name type="scientific">Altericroceibacterium indicum</name>
    <dbReference type="NCBI Taxonomy" id="374177"/>
    <lineage>
        <taxon>Bacteria</taxon>
        <taxon>Pseudomonadati</taxon>
        <taxon>Pseudomonadota</taxon>
        <taxon>Alphaproteobacteria</taxon>
        <taxon>Sphingomonadales</taxon>
        <taxon>Erythrobacteraceae</taxon>
        <taxon>Altericroceibacterium</taxon>
    </lineage>
</organism>
<dbReference type="Proteomes" id="UP000460561">
    <property type="component" value="Unassembled WGS sequence"/>
</dbReference>
<name>A0A845ADD7_9SPHN</name>
<evidence type="ECO:0000256" key="1">
    <source>
        <dbReference type="SAM" id="MobiDB-lite"/>
    </source>
</evidence>
<dbReference type="RefSeq" id="WP_160740025.1">
    <property type="nucleotide sequence ID" value="NZ_WTYQ01000005.1"/>
</dbReference>
<keyword evidence="3" id="KW-1185">Reference proteome</keyword>
<dbReference type="EMBL" id="WTYQ01000005">
    <property type="protein sequence ID" value="MXP26805.1"/>
    <property type="molecule type" value="Genomic_DNA"/>
</dbReference>
<feature type="region of interest" description="Disordered" evidence="1">
    <location>
        <begin position="1"/>
        <end position="22"/>
    </location>
</feature>